<feature type="domain" description="DUF7344" evidence="2">
    <location>
        <begin position="24"/>
        <end position="95"/>
    </location>
</feature>
<evidence type="ECO:0000256" key="1">
    <source>
        <dbReference type="SAM" id="MobiDB-lite"/>
    </source>
</evidence>
<protein>
    <recommendedName>
        <fullName evidence="2">DUF7344 domain-containing protein</fullName>
    </recommendedName>
</protein>
<dbReference type="Pfam" id="PF24035">
    <property type="entry name" value="DUF7344"/>
    <property type="match status" value="1"/>
</dbReference>
<feature type="region of interest" description="Disordered" evidence="1">
    <location>
        <begin position="1"/>
        <end position="24"/>
    </location>
</feature>
<evidence type="ECO:0000259" key="2">
    <source>
        <dbReference type="Pfam" id="PF24035"/>
    </source>
</evidence>
<feature type="compositionally biased region" description="Polar residues" evidence="1">
    <location>
        <begin position="1"/>
        <end position="15"/>
    </location>
</feature>
<reference evidence="4" key="1">
    <citation type="submission" date="2017-01" db="EMBL/GenBank/DDBJ databases">
        <authorList>
            <person name="Varghese N."/>
            <person name="Submissions S."/>
        </authorList>
    </citation>
    <scope>NUCLEOTIDE SEQUENCE [LARGE SCALE GENOMIC DNA]</scope>
    <source>
        <strain evidence="4">CGMCC 1.7737</strain>
    </source>
</reference>
<proteinExistence type="predicted"/>
<gene>
    <name evidence="3" type="ORF">SAMN05421858_0348</name>
</gene>
<dbReference type="AlphaFoldDB" id="A0A1N6VGL5"/>
<sequence>MTDSNPTKSAEQSTRSAREVSQLFDSMKRPERRSVLLYLHESDSEKIDVDELCEHVSNQVAKDETTVRRLLYHWHLPKLADLDCVRYDTERGVVSSLPRAAEFLDRFGE</sequence>
<keyword evidence="4" id="KW-1185">Reference proteome</keyword>
<name>A0A1N6VGL5_9EURY</name>
<organism evidence="3 4">
    <name type="scientific">Haladaptatus litoreus</name>
    <dbReference type="NCBI Taxonomy" id="553468"/>
    <lineage>
        <taxon>Archaea</taxon>
        <taxon>Methanobacteriati</taxon>
        <taxon>Methanobacteriota</taxon>
        <taxon>Stenosarchaea group</taxon>
        <taxon>Halobacteria</taxon>
        <taxon>Halobacteriales</taxon>
        <taxon>Haladaptataceae</taxon>
        <taxon>Haladaptatus</taxon>
    </lineage>
</organism>
<dbReference type="RefSeq" id="WP_076427414.1">
    <property type="nucleotide sequence ID" value="NZ_FTNO01000001.1"/>
</dbReference>
<evidence type="ECO:0000313" key="3">
    <source>
        <dbReference type="EMBL" id="SIQ76937.1"/>
    </source>
</evidence>
<dbReference type="EMBL" id="FTNO01000001">
    <property type="protein sequence ID" value="SIQ76937.1"/>
    <property type="molecule type" value="Genomic_DNA"/>
</dbReference>
<dbReference type="InterPro" id="IPR055768">
    <property type="entry name" value="DUF7344"/>
</dbReference>
<dbReference type="Proteomes" id="UP000186914">
    <property type="component" value="Unassembled WGS sequence"/>
</dbReference>
<dbReference type="OrthoDB" id="269891at2157"/>
<accession>A0A1N6VGL5</accession>
<evidence type="ECO:0000313" key="4">
    <source>
        <dbReference type="Proteomes" id="UP000186914"/>
    </source>
</evidence>